<keyword evidence="7" id="KW-0472">Membrane</keyword>
<keyword evidence="3 6" id="KW-0547">Nucleotide-binding</keyword>
<organism evidence="9 10">
    <name type="scientific">Exophiala spinifera</name>
    <dbReference type="NCBI Taxonomy" id="91928"/>
    <lineage>
        <taxon>Eukaryota</taxon>
        <taxon>Fungi</taxon>
        <taxon>Dikarya</taxon>
        <taxon>Ascomycota</taxon>
        <taxon>Pezizomycotina</taxon>
        <taxon>Eurotiomycetes</taxon>
        <taxon>Chaetothyriomycetidae</taxon>
        <taxon>Chaetothyriales</taxon>
        <taxon>Herpotrichiellaceae</taxon>
        <taxon>Exophiala</taxon>
    </lineage>
</organism>
<evidence type="ECO:0000256" key="5">
    <source>
        <dbReference type="ARBA" id="ARBA00022840"/>
    </source>
</evidence>
<protein>
    <recommendedName>
        <fullName evidence="8">Protein kinase domain-containing protein</fullName>
    </recommendedName>
</protein>
<dbReference type="InterPro" id="IPR051175">
    <property type="entry name" value="CLK_kinases"/>
</dbReference>
<keyword evidence="4" id="KW-0418">Kinase</keyword>
<sequence>MSAYETELEKYEIEYIVHTEERIDKYRPGGLHPVAIEDTFSNGRYTVYNKLGHGGSSTVWVALDESTDEWVAIKILTAERSRRSRELRSYQRLARLPQELGLSTYFVQLRDHFFHQGPNGKHLCLVTELLGPRLPVVLEQLGDKDTWLAPNIVLKVAQRLLEAIEVLHRAGFTHGVDLNMNNIVFTCRRLASIEGGIWTELTSHVSCKLVRRDGSPLSPSVPKEYVETEPWYDWNDEEFEEIKILDLGETFRQGQKRSPCTLPGECRAPEVIFEDSFDHRTDLWQAGCAIYMLVFHMFPFYAIGGDRDLVLTMMDILGDLPKEWIPRWEKIQQASIYSSGPLDPESANGRRPNPSIYYGTRKVPEETLRILVPVIKGLLTYKRSSRLSALEALQMLEKLKSEEGDGTPALS</sequence>
<dbReference type="InterPro" id="IPR017441">
    <property type="entry name" value="Protein_kinase_ATP_BS"/>
</dbReference>
<dbReference type="OrthoDB" id="4119926at2759"/>
<dbReference type="PROSITE" id="PS50011">
    <property type="entry name" value="PROTEIN_KINASE_DOM"/>
    <property type="match status" value="1"/>
</dbReference>
<accession>A0A0D2BE28</accession>
<feature type="domain" description="Protein kinase" evidence="8">
    <location>
        <begin position="45"/>
        <end position="399"/>
    </location>
</feature>
<keyword evidence="7" id="KW-0812">Transmembrane</keyword>
<evidence type="ECO:0000256" key="4">
    <source>
        <dbReference type="ARBA" id="ARBA00022777"/>
    </source>
</evidence>
<dbReference type="InterPro" id="IPR000719">
    <property type="entry name" value="Prot_kinase_dom"/>
</dbReference>
<evidence type="ECO:0000256" key="7">
    <source>
        <dbReference type="SAM" id="Phobius"/>
    </source>
</evidence>
<feature type="binding site" evidence="6">
    <location>
        <position position="74"/>
    </location>
    <ligand>
        <name>ATP</name>
        <dbReference type="ChEBI" id="CHEBI:30616"/>
    </ligand>
</feature>
<evidence type="ECO:0000256" key="1">
    <source>
        <dbReference type="ARBA" id="ARBA00022527"/>
    </source>
</evidence>
<dbReference type="Proteomes" id="UP000053328">
    <property type="component" value="Unassembled WGS sequence"/>
</dbReference>
<dbReference type="PROSITE" id="PS00107">
    <property type="entry name" value="PROTEIN_KINASE_ATP"/>
    <property type="match status" value="1"/>
</dbReference>
<proteinExistence type="predicted"/>
<keyword evidence="5 6" id="KW-0067">ATP-binding</keyword>
<dbReference type="GO" id="GO:0004674">
    <property type="term" value="F:protein serine/threonine kinase activity"/>
    <property type="evidence" value="ECO:0007669"/>
    <property type="project" value="UniProtKB-KW"/>
</dbReference>
<evidence type="ECO:0000256" key="6">
    <source>
        <dbReference type="PROSITE-ProRule" id="PRU10141"/>
    </source>
</evidence>
<dbReference type="PANTHER" id="PTHR45646">
    <property type="entry name" value="SERINE/THREONINE-PROTEIN KINASE DOA-RELATED"/>
    <property type="match status" value="1"/>
</dbReference>
<dbReference type="AlphaFoldDB" id="A0A0D2BE28"/>
<dbReference type="VEuPathDB" id="FungiDB:PV08_04424"/>
<keyword evidence="2" id="KW-0808">Transferase</keyword>
<name>A0A0D2BE28_9EURO</name>
<dbReference type="PANTHER" id="PTHR45646:SF11">
    <property type="entry name" value="SERINE_THREONINE-PROTEIN KINASE DOA"/>
    <property type="match status" value="1"/>
</dbReference>
<dbReference type="Gene3D" id="3.30.200.20">
    <property type="entry name" value="Phosphorylase Kinase, domain 1"/>
    <property type="match status" value="1"/>
</dbReference>
<evidence type="ECO:0000313" key="10">
    <source>
        <dbReference type="Proteomes" id="UP000053328"/>
    </source>
</evidence>
<evidence type="ECO:0000259" key="8">
    <source>
        <dbReference type="PROSITE" id="PS50011"/>
    </source>
</evidence>
<dbReference type="Pfam" id="PF00069">
    <property type="entry name" value="Pkinase"/>
    <property type="match status" value="2"/>
</dbReference>
<dbReference type="GO" id="GO:0005634">
    <property type="term" value="C:nucleus"/>
    <property type="evidence" value="ECO:0007669"/>
    <property type="project" value="TreeGrafter"/>
</dbReference>
<dbReference type="SMART" id="SM00220">
    <property type="entry name" value="S_TKc"/>
    <property type="match status" value="1"/>
</dbReference>
<dbReference type="EMBL" id="KN847494">
    <property type="protein sequence ID" value="KIW17233.1"/>
    <property type="molecule type" value="Genomic_DNA"/>
</dbReference>
<evidence type="ECO:0000313" key="9">
    <source>
        <dbReference type="EMBL" id="KIW17233.1"/>
    </source>
</evidence>
<feature type="transmembrane region" description="Helical" evidence="7">
    <location>
        <begin position="283"/>
        <end position="304"/>
    </location>
</feature>
<reference evidence="9 10" key="1">
    <citation type="submission" date="2015-01" db="EMBL/GenBank/DDBJ databases">
        <title>The Genome Sequence of Exophiala spinifera CBS89968.</title>
        <authorList>
            <consortium name="The Broad Institute Genomics Platform"/>
            <person name="Cuomo C."/>
            <person name="de Hoog S."/>
            <person name="Gorbushina A."/>
            <person name="Stielow B."/>
            <person name="Teixiera M."/>
            <person name="Abouelleil A."/>
            <person name="Chapman S.B."/>
            <person name="Priest M."/>
            <person name="Young S.K."/>
            <person name="Wortman J."/>
            <person name="Nusbaum C."/>
            <person name="Birren B."/>
        </authorList>
    </citation>
    <scope>NUCLEOTIDE SEQUENCE [LARGE SCALE GENOMIC DNA]</scope>
    <source>
        <strain evidence="9 10">CBS 89968</strain>
    </source>
</reference>
<evidence type="ECO:0000256" key="2">
    <source>
        <dbReference type="ARBA" id="ARBA00022679"/>
    </source>
</evidence>
<dbReference type="GO" id="GO:0005524">
    <property type="term" value="F:ATP binding"/>
    <property type="evidence" value="ECO:0007669"/>
    <property type="project" value="UniProtKB-UniRule"/>
</dbReference>
<keyword evidence="7" id="KW-1133">Transmembrane helix</keyword>
<evidence type="ECO:0000256" key="3">
    <source>
        <dbReference type="ARBA" id="ARBA00022741"/>
    </source>
</evidence>
<dbReference type="Gene3D" id="1.10.510.10">
    <property type="entry name" value="Transferase(Phosphotransferase) domain 1"/>
    <property type="match status" value="1"/>
</dbReference>
<dbReference type="SUPFAM" id="SSF56112">
    <property type="entry name" value="Protein kinase-like (PK-like)"/>
    <property type="match status" value="1"/>
</dbReference>
<dbReference type="GeneID" id="27331507"/>
<dbReference type="STRING" id="91928.A0A0D2BE28"/>
<keyword evidence="10" id="KW-1185">Reference proteome</keyword>
<dbReference type="HOGENOM" id="CLU_000288_81_2_1"/>
<keyword evidence="1" id="KW-0723">Serine/threonine-protein kinase</keyword>
<dbReference type="RefSeq" id="XP_016237449.1">
    <property type="nucleotide sequence ID" value="XM_016378772.1"/>
</dbReference>
<dbReference type="InterPro" id="IPR011009">
    <property type="entry name" value="Kinase-like_dom_sf"/>
</dbReference>
<dbReference type="GO" id="GO:0043484">
    <property type="term" value="P:regulation of RNA splicing"/>
    <property type="evidence" value="ECO:0007669"/>
    <property type="project" value="TreeGrafter"/>
</dbReference>
<gene>
    <name evidence="9" type="ORF">PV08_04424</name>
</gene>